<name>A0ABR4ADC0_9LECA</name>
<accession>A0ABR4ADC0</accession>
<proteinExistence type="inferred from homology"/>
<feature type="transmembrane region" description="Helical" evidence="7">
    <location>
        <begin position="47"/>
        <end position="72"/>
    </location>
</feature>
<protein>
    <recommendedName>
        <fullName evidence="8">Rhodopsin domain-containing protein</fullName>
    </recommendedName>
</protein>
<gene>
    <name evidence="9" type="ORF">N7G274_003802</name>
</gene>
<evidence type="ECO:0000313" key="10">
    <source>
        <dbReference type="Proteomes" id="UP001590950"/>
    </source>
</evidence>
<comment type="subcellular location">
    <subcellularLocation>
        <location evidence="1">Membrane</location>
        <topology evidence="1">Multi-pass membrane protein</topology>
    </subcellularLocation>
</comment>
<dbReference type="InterPro" id="IPR052337">
    <property type="entry name" value="SAT4-like"/>
</dbReference>
<evidence type="ECO:0000256" key="1">
    <source>
        <dbReference type="ARBA" id="ARBA00004141"/>
    </source>
</evidence>
<feature type="transmembrane region" description="Helical" evidence="7">
    <location>
        <begin position="12"/>
        <end position="35"/>
    </location>
</feature>
<dbReference type="InterPro" id="IPR049326">
    <property type="entry name" value="Rhodopsin_dom_fungi"/>
</dbReference>
<organism evidence="9 10">
    <name type="scientific">Stereocaulon virgatum</name>
    <dbReference type="NCBI Taxonomy" id="373712"/>
    <lineage>
        <taxon>Eukaryota</taxon>
        <taxon>Fungi</taxon>
        <taxon>Dikarya</taxon>
        <taxon>Ascomycota</taxon>
        <taxon>Pezizomycotina</taxon>
        <taxon>Lecanoromycetes</taxon>
        <taxon>OSLEUM clade</taxon>
        <taxon>Lecanoromycetidae</taxon>
        <taxon>Lecanorales</taxon>
        <taxon>Lecanorineae</taxon>
        <taxon>Stereocaulaceae</taxon>
        <taxon>Stereocaulon</taxon>
    </lineage>
</organism>
<keyword evidence="2 7" id="KW-0812">Transmembrane</keyword>
<comment type="similarity">
    <text evidence="5">Belongs to the SAT4 family.</text>
</comment>
<dbReference type="PANTHER" id="PTHR33048:SF146">
    <property type="entry name" value="INTEGRAL MEMBRANE PROTEIN"/>
    <property type="match status" value="1"/>
</dbReference>
<feature type="transmembrane region" description="Helical" evidence="7">
    <location>
        <begin position="245"/>
        <end position="266"/>
    </location>
</feature>
<evidence type="ECO:0000256" key="5">
    <source>
        <dbReference type="ARBA" id="ARBA00038359"/>
    </source>
</evidence>
<feature type="domain" description="Rhodopsin" evidence="8">
    <location>
        <begin position="31"/>
        <end position="270"/>
    </location>
</feature>
<feature type="region of interest" description="Disordered" evidence="6">
    <location>
        <begin position="330"/>
        <end position="377"/>
    </location>
</feature>
<feature type="transmembrane region" description="Helical" evidence="7">
    <location>
        <begin position="92"/>
        <end position="113"/>
    </location>
</feature>
<feature type="transmembrane region" description="Helical" evidence="7">
    <location>
        <begin position="207"/>
        <end position="225"/>
    </location>
</feature>
<evidence type="ECO:0000256" key="3">
    <source>
        <dbReference type="ARBA" id="ARBA00022989"/>
    </source>
</evidence>
<evidence type="ECO:0000256" key="4">
    <source>
        <dbReference type="ARBA" id="ARBA00023136"/>
    </source>
</evidence>
<feature type="compositionally biased region" description="Basic and acidic residues" evidence="6">
    <location>
        <begin position="351"/>
        <end position="361"/>
    </location>
</feature>
<keyword evidence="4 7" id="KW-0472">Membrane</keyword>
<evidence type="ECO:0000313" key="9">
    <source>
        <dbReference type="EMBL" id="KAL2043495.1"/>
    </source>
</evidence>
<evidence type="ECO:0000256" key="2">
    <source>
        <dbReference type="ARBA" id="ARBA00022692"/>
    </source>
</evidence>
<feature type="transmembrane region" description="Helical" evidence="7">
    <location>
        <begin position="173"/>
        <end position="195"/>
    </location>
</feature>
<dbReference type="PANTHER" id="PTHR33048">
    <property type="entry name" value="PTH11-LIKE INTEGRAL MEMBRANE PROTEIN (AFU_ORTHOLOGUE AFUA_5G11245)"/>
    <property type="match status" value="1"/>
</dbReference>
<keyword evidence="3 7" id="KW-1133">Transmembrane helix</keyword>
<feature type="compositionally biased region" description="Low complexity" evidence="6">
    <location>
        <begin position="362"/>
        <end position="371"/>
    </location>
</feature>
<dbReference type="Proteomes" id="UP001590950">
    <property type="component" value="Unassembled WGS sequence"/>
</dbReference>
<comment type="caution">
    <text evidence="9">The sequence shown here is derived from an EMBL/GenBank/DDBJ whole genome shotgun (WGS) entry which is preliminary data.</text>
</comment>
<reference evidence="9 10" key="1">
    <citation type="submission" date="2024-09" db="EMBL/GenBank/DDBJ databases">
        <title>Rethinking Asexuality: The Enigmatic Case of Functional Sexual Genes in Lepraria (Stereocaulaceae).</title>
        <authorList>
            <person name="Doellman M."/>
            <person name="Sun Y."/>
            <person name="Barcenas-Pena A."/>
            <person name="Lumbsch H.T."/>
            <person name="Grewe F."/>
        </authorList>
    </citation>
    <scope>NUCLEOTIDE SEQUENCE [LARGE SCALE GENOMIC DNA]</scope>
    <source>
        <strain evidence="9 10">Mercado 3170</strain>
    </source>
</reference>
<evidence type="ECO:0000256" key="6">
    <source>
        <dbReference type="SAM" id="MobiDB-lite"/>
    </source>
</evidence>
<evidence type="ECO:0000256" key="7">
    <source>
        <dbReference type="SAM" id="Phobius"/>
    </source>
</evidence>
<dbReference type="EMBL" id="JBEFKJ010000011">
    <property type="protein sequence ID" value="KAL2043495.1"/>
    <property type="molecule type" value="Genomic_DNA"/>
</dbReference>
<feature type="transmembrane region" description="Helical" evidence="7">
    <location>
        <begin position="125"/>
        <end position="146"/>
    </location>
</feature>
<dbReference type="Pfam" id="PF20684">
    <property type="entry name" value="Fung_rhodopsin"/>
    <property type="match status" value="1"/>
</dbReference>
<evidence type="ECO:0000259" key="8">
    <source>
        <dbReference type="Pfam" id="PF20684"/>
    </source>
</evidence>
<keyword evidence="10" id="KW-1185">Reference proteome</keyword>
<sequence length="377" mass="42471">MMANASDPGRGPLIISVSWMLTTVALILIAMRFHVRINILHTLGADDWIMLLAGVLLIISEACITEGYIWGLGKHDLDLSFEQLVNILKWDWITATFSILVSIAARISIAILLIRIFGNRKWFKIFLIVFTTLQSVVGIVLIVVVWEQCRPVQGLWNPTIPSRRWNPAIQQDLAYLLQSMFTFSDLTYVLIPVVLIWDLNMAIRHKLGLISVMSFGLFTMVASIMKTLTSQSSAKTADSEYNASIAVLWSAVEQSLVIIMGCVPPLRAVTKIQFPRLRSLAESLVRIIGSTHNSWTKNSSRFHSSSKHSTYQHFDLEDSAKRLHKENAHPYEDREFSVLGNDPKDGSAANPREHNNIRRTDTFTTSYSSSTEPKQTV</sequence>